<accession>A0A921ZB74</accession>
<name>A0A921ZB74_MANSE</name>
<evidence type="ECO:0000313" key="2">
    <source>
        <dbReference type="Proteomes" id="UP000791440"/>
    </source>
</evidence>
<comment type="caution">
    <text evidence="1">The sequence shown here is derived from an EMBL/GenBank/DDBJ whole genome shotgun (WGS) entry which is preliminary data.</text>
</comment>
<sequence length="159" mass="17252">MCRSCQTNASMVRSCDGFGCSCAEHSLPAGIGACRSCNATAVVSADGTSCVPRRCQVVAGKFVCRKCPNDFVSVTQNFDGSPMKEVQCVKCARGYKAQGNICVRCEACTCNKDQVVVRGLCVAKSFVNNRPKYEEIVLHPTTLLDVVKYEYLCVELIEV</sequence>
<dbReference type="Proteomes" id="UP000791440">
    <property type="component" value="Unassembled WGS sequence"/>
</dbReference>
<dbReference type="EMBL" id="JH668476">
    <property type="protein sequence ID" value="KAG6454827.1"/>
    <property type="molecule type" value="Genomic_DNA"/>
</dbReference>
<gene>
    <name evidence="1" type="ORF">O3G_MSEX008908</name>
</gene>
<reference evidence="1" key="1">
    <citation type="journal article" date="2016" name="Insect Biochem. Mol. Biol.">
        <title>Multifaceted biological insights from a draft genome sequence of the tobacco hornworm moth, Manduca sexta.</title>
        <authorList>
            <person name="Kanost M.R."/>
            <person name="Arrese E.L."/>
            <person name="Cao X."/>
            <person name="Chen Y.R."/>
            <person name="Chellapilla S."/>
            <person name="Goldsmith M.R."/>
            <person name="Grosse-Wilde E."/>
            <person name="Heckel D.G."/>
            <person name="Herndon N."/>
            <person name="Jiang H."/>
            <person name="Papanicolaou A."/>
            <person name="Qu J."/>
            <person name="Soulages J.L."/>
            <person name="Vogel H."/>
            <person name="Walters J."/>
            <person name="Waterhouse R.M."/>
            <person name="Ahn S.J."/>
            <person name="Almeida F.C."/>
            <person name="An C."/>
            <person name="Aqrawi P."/>
            <person name="Bretschneider A."/>
            <person name="Bryant W.B."/>
            <person name="Bucks S."/>
            <person name="Chao H."/>
            <person name="Chevignon G."/>
            <person name="Christen J.M."/>
            <person name="Clarke D.F."/>
            <person name="Dittmer N.T."/>
            <person name="Ferguson L.C.F."/>
            <person name="Garavelou S."/>
            <person name="Gordon K.H.J."/>
            <person name="Gunaratna R.T."/>
            <person name="Han Y."/>
            <person name="Hauser F."/>
            <person name="He Y."/>
            <person name="Heidel-Fischer H."/>
            <person name="Hirsh A."/>
            <person name="Hu Y."/>
            <person name="Jiang H."/>
            <person name="Kalra D."/>
            <person name="Klinner C."/>
            <person name="Konig C."/>
            <person name="Kovar C."/>
            <person name="Kroll A.R."/>
            <person name="Kuwar S.S."/>
            <person name="Lee S.L."/>
            <person name="Lehman R."/>
            <person name="Li K."/>
            <person name="Li Z."/>
            <person name="Liang H."/>
            <person name="Lovelace S."/>
            <person name="Lu Z."/>
            <person name="Mansfield J.H."/>
            <person name="McCulloch K.J."/>
            <person name="Mathew T."/>
            <person name="Morton B."/>
            <person name="Muzny D.M."/>
            <person name="Neunemann D."/>
            <person name="Ongeri F."/>
            <person name="Pauchet Y."/>
            <person name="Pu L.L."/>
            <person name="Pyrousis I."/>
            <person name="Rao X.J."/>
            <person name="Redding A."/>
            <person name="Roesel C."/>
            <person name="Sanchez-Gracia A."/>
            <person name="Schaack S."/>
            <person name="Shukla A."/>
            <person name="Tetreau G."/>
            <person name="Wang Y."/>
            <person name="Xiong G.H."/>
            <person name="Traut W."/>
            <person name="Walsh T.K."/>
            <person name="Worley K.C."/>
            <person name="Wu D."/>
            <person name="Wu W."/>
            <person name="Wu Y.Q."/>
            <person name="Zhang X."/>
            <person name="Zou Z."/>
            <person name="Zucker H."/>
            <person name="Briscoe A.D."/>
            <person name="Burmester T."/>
            <person name="Clem R.J."/>
            <person name="Feyereisen R."/>
            <person name="Grimmelikhuijzen C.J.P."/>
            <person name="Hamodrakas S.J."/>
            <person name="Hansson B.S."/>
            <person name="Huguet E."/>
            <person name="Jermiin L.S."/>
            <person name="Lan Q."/>
            <person name="Lehman H.K."/>
            <person name="Lorenzen M."/>
            <person name="Merzendorfer H."/>
            <person name="Michalopoulos I."/>
            <person name="Morton D.B."/>
            <person name="Muthukrishnan S."/>
            <person name="Oakeshott J.G."/>
            <person name="Palmer W."/>
            <person name="Park Y."/>
            <person name="Passarelli A.L."/>
            <person name="Rozas J."/>
            <person name="Schwartz L.M."/>
            <person name="Smith W."/>
            <person name="Southgate A."/>
            <person name="Vilcinskas A."/>
            <person name="Vogt R."/>
            <person name="Wang P."/>
            <person name="Werren J."/>
            <person name="Yu X.Q."/>
            <person name="Zhou J.J."/>
            <person name="Brown S.J."/>
            <person name="Scherer S.E."/>
            <person name="Richards S."/>
            <person name="Blissard G.W."/>
        </authorList>
    </citation>
    <scope>NUCLEOTIDE SEQUENCE</scope>
</reference>
<proteinExistence type="predicted"/>
<protein>
    <submittedName>
        <fullName evidence="1">Uncharacterized protein</fullName>
    </submittedName>
</protein>
<reference evidence="1" key="2">
    <citation type="submission" date="2020-12" db="EMBL/GenBank/DDBJ databases">
        <authorList>
            <person name="Kanost M."/>
        </authorList>
    </citation>
    <scope>NUCLEOTIDE SEQUENCE</scope>
</reference>
<organism evidence="1 2">
    <name type="scientific">Manduca sexta</name>
    <name type="common">Tobacco hawkmoth</name>
    <name type="synonym">Tobacco hornworm</name>
    <dbReference type="NCBI Taxonomy" id="7130"/>
    <lineage>
        <taxon>Eukaryota</taxon>
        <taxon>Metazoa</taxon>
        <taxon>Ecdysozoa</taxon>
        <taxon>Arthropoda</taxon>
        <taxon>Hexapoda</taxon>
        <taxon>Insecta</taxon>
        <taxon>Pterygota</taxon>
        <taxon>Neoptera</taxon>
        <taxon>Endopterygota</taxon>
        <taxon>Lepidoptera</taxon>
        <taxon>Glossata</taxon>
        <taxon>Ditrysia</taxon>
        <taxon>Bombycoidea</taxon>
        <taxon>Sphingidae</taxon>
        <taxon>Sphinginae</taxon>
        <taxon>Sphingini</taxon>
        <taxon>Manduca</taxon>
    </lineage>
</organism>
<evidence type="ECO:0000313" key="1">
    <source>
        <dbReference type="EMBL" id="KAG6454827.1"/>
    </source>
</evidence>
<dbReference type="AlphaFoldDB" id="A0A921ZB74"/>
<keyword evidence="2" id="KW-1185">Reference proteome</keyword>